<protein>
    <submittedName>
        <fullName evidence="2">CoA transferase</fullName>
    </submittedName>
</protein>
<feature type="region of interest" description="Disordered" evidence="1">
    <location>
        <begin position="400"/>
        <end position="431"/>
    </location>
</feature>
<organism evidence="2 3">
    <name type="scientific">Microbaculum marinum</name>
    <dbReference type="NCBI Taxonomy" id="1764581"/>
    <lineage>
        <taxon>Bacteria</taxon>
        <taxon>Pseudomonadati</taxon>
        <taxon>Pseudomonadota</taxon>
        <taxon>Alphaproteobacteria</taxon>
        <taxon>Hyphomicrobiales</taxon>
        <taxon>Tepidamorphaceae</taxon>
        <taxon>Microbaculum</taxon>
    </lineage>
</organism>
<feature type="compositionally biased region" description="Polar residues" evidence="1">
    <location>
        <begin position="408"/>
        <end position="417"/>
    </location>
</feature>
<evidence type="ECO:0000313" key="3">
    <source>
        <dbReference type="Proteomes" id="UP001378188"/>
    </source>
</evidence>
<dbReference type="InterPro" id="IPR044855">
    <property type="entry name" value="CoA-Trfase_III_dom3_sf"/>
</dbReference>
<dbReference type="GO" id="GO:0016740">
    <property type="term" value="F:transferase activity"/>
    <property type="evidence" value="ECO:0007669"/>
    <property type="project" value="UniProtKB-KW"/>
</dbReference>
<dbReference type="Pfam" id="PF02515">
    <property type="entry name" value="CoA_transf_3"/>
    <property type="match status" value="1"/>
</dbReference>
<dbReference type="Gene3D" id="3.40.50.10540">
    <property type="entry name" value="Crotonobetainyl-coa:carnitine coa-transferase, domain 1"/>
    <property type="match status" value="1"/>
</dbReference>
<evidence type="ECO:0000313" key="2">
    <source>
        <dbReference type="EMBL" id="MEJ8574457.1"/>
    </source>
</evidence>
<evidence type="ECO:0000256" key="1">
    <source>
        <dbReference type="SAM" id="MobiDB-lite"/>
    </source>
</evidence>
<accession>A0AAW9RQ39</accession>
<dbReference type="InterPro" id="IPR003673">
    <property type="entry name" value="CoA-Trfase_fam_III"/>
</dbReference>
<dbReference type="PANTHER" id="PTHR48228">
    <property type="entry name" value="SUCCINYL-COA--D-CITRAMALATE COA-TRANSFERASE"/>
    <property type="match status" value="1"/>
</dbReference>
<dbReference type="Proteomes" id="UP001378188">
    <property type="component" value="Unassembled WGS sequence"/>
</dbReference>
<dbReference type="PANTHER" id="PTHR48228:SF5">
    <property type="entry name" value="ALPHA-METHYLACYL-COA RACEMASE"/>
    <property type="match status" value="1"/>
</dbReference>
<comment type="caution">
    <text evidence="2">The sequence shown here is derived from an EMBL/GenBank/DDBJ whole genome shotgun (WGS) entry which is preliminary data.</text>
</comment>
<keyword evidence="3" id="KW-1185">Reference proteome</keyword>
<dbReference type="EMBL" id="JAZHOF010000012">
    <property type="protein sequence ID" value="MEJ8574457.1"/>
    <property type="molecule type" value="Genomic_DNA"/>
</dbReference>
<dbReference type="InterPro" id="IPR050509">
    <property type="entry name" value="CoA-transferase_III"/>
</dbReference>
<dbReference type="SUPFAM" id="SSF89796">
    <property type="entry name" value="CoA-transferase family III (CaiB/BaiF)"/>
    <property type="match status" value="1"/>
</dbReference>
<keyword evidence="2" id="KW-0808">Transferase</keyword>
<sequence length="431" mass="45398">MTAPLLDGLRVVEVSAFVAAPIGGMTLAQLGADVIRIDPIGGNIDYRRWPLAPGGRSLYWTGLNKHKRSVALDLRSDAGRDIARALITAPGEGGGILLTNLPASGWMGHEELARDREDLISLRLTGNYDGTPAVDYTVNCASGFPAATGFGGPPVNHVLPAWDVAAGLYLSVGLLAADRARRRTGTGREIALSLSDVMLATVANLGYVADVQVNGAVRQPAGNEVYGAFGRDFETSDGRRVMVVAISNRQWHALLRATALTETFEAAGRALGLDLDSEGGRYRARDMIAALLKPWFAGRSLADVGDALSREGVIWGPFQDFGQLVREDPRCSPRNPLFSLVEQPDVGQILMPGSPLRPPPAEALPPKPAPRLGEDTEAVLSEMLGLSSAEIARLRAQGVVAGEPAAEQQEQGRNSEGTAVPAPGASVAGAP</sequence>
<dbReference type="AlphaFoldDB" id="A0AAW9RQ39"/>
<proteinExistence type="predicted"/>
<dbReference type="RefSeq" id="WP_340332159.1">
    <property type="nucleotide sequence ID" value="NZ_JAZHOF010000012.1"/>
</dbReference>
<feature type="compositionally biased region" description="Low complexity" evidence="1">
    <location>
        <begin position="419"/>
        <end position="431"/>
    </location>
</feature>
<gene>
    <name evidence="2" type="ORF">V3328_23465</name>
</gene>
<name>A0AAW9RQ39_9HYPH</name>
<reference evidence="2 3" key="1">
    <citation type="submission" date="2024-02" db="EMBL/GenBank/DDBJ databases">
        <title>Genome analysis and characterization of Microbaculum marinisediminis sp. nov., isolated from marine sediment.</title>
        <authorList>
            <person name="Du Z.-J."/>
            <person name="Ye Y.-Q."/>
            <person name="Zhang Z.-R."/>
            <person name="Yuan S.-M."/>
            <person name="Zhang X.-Y."/>
        </authorList>
    </citation>
    <scope>NUCLEOTIDE SEQUENCE [LARGE SCALE GENOMIC DNA]</scope>
    <source>
        <strain evidence="2 3">SDUM1044001</strain>
    </source>
</reference>
<dbReference type="InterPro" id="IPR023606">
    <property type="entry name" value="CoA-Trfase_III_dom_1_sf"/>
</dbReference>
<dbReference type="Gene3D" id="3.30.1540.10">
    <property type="entry name" value="formyl-coa transferase, domain 3"/>
    <property type="match status" value="1"/>
</dbReference>